<feature type="compositionally biased region" description="Acidic residues" evidence="1">
    <location>
        <begin position="1"/>
        <end position="10"/>
    </location>
</feature>
<gene>
    <name evidence="2" type="ORF">LVIROSA_LOCUS11375</name>
</gene>
<keyword evidence="3" id="KW-1185">Reference proteome</keyword>
<feature type="region of interest" description="Disordered" evidence="1">
    <location>
        <begin position="1"/>
        <end position="20"/>
    </location>
</feature>
<proteinExistence type="predicted"/>
<protein>
    <submittedName>
        <fullName evidence="2">Uncharacterized protein</fullName>
    </submittedName>
</protein>
<dbReference type="AlphaFoldDB" id="A0AAU9MEF2"/>
<evidence type="ECO:0000313" key="3">
    <source>
        <dbReference type="Proteomes" id="UP001157418"/>
    </source>
</evidence>
<accession>A0AAU9MEF2</accession>
<evidence type="ECO:0000256" key="1">
    <source>
        <dbReference type="SAM" id="MobiDB-lite"/>
    </source>
</evidence>
<feature type="region of interest" description="Disordered" evidence="1">
    <location>
        <begin position="133"/>
        <end position="169"/>
    </location>
</feature>
<sequence length="198" mass="21664">MGNFGNEDEEQGNRSEFNKEEVSNLNSVVENVSKSVGLVDSQEGVTFSQFTCDQIVENFLIDLNRANVFLLYSLIIYDFNFVFLNIICTEHLVEGGINEKAVEDDINDVLTGFKNNEFDEGCAEGEVENAKAKKDGQGVVESEGGEVGTDLAKGVEEDPNKNKDGGVDDLASSMSVYPFAIVGQRKCQIRTNGYCDGC</sequence>
<name>A0AAU9MEF2_9ASTR</name>
<dbReference type="EMBL" id="CAKMRJ010001375">
    <property type="protein sequence ID" value="CAH1424142.1"/>
    <property type="molecule type" value="Genomic_DNA"/>
</dbReference>
<organism evidence="2 3">
    <name type="scientific">Lactuca virosa</name>
    <dbReference type="NCBI Taxonomy" id="75947"/>
    <lineage>
        <taxon>Eukaryota</taxon>
        <taxon>Viridiplantae</taxon>
        <taxon>Streptophyta</taxon>
        <taxon>Embryophyta</taxon>
        <taxon>Tracheophyta</taxon>
        <taxon>Spermatophyta</taxon>
        <taxon>Magnoliopsida</taxon>
        <taxon>eudicotyledons</taxon>
        <taxon>Gunneridae</taxon>
        <taxon>Pentapetalae</taxon>
        <taxon>asterids</taxon>
        <taxon>campanulids</taxon>
        <taxon>Asterales</taxon>
        <taxon>Asteraceae</taxon>
        <taxon>Cichorioideae</taxon>
        <taxon>Cichorieae</taxon>
        <taxon>Lactucinae</taxon>
        <taxon>Lactuca</taxon>
    </lineage>
</organism>
<dbReference type="Proteomes" id="UP001157418">
    <property type="component" value="Unassembled WGS sequence"/>
</dbReference>
<feature type="compositionally biased region" description="Basic and acidic residues" evidence="1">
    <location>
        <begin position="11"/>
        <end position="20"/>
    </location>
</feature>
<comment type="caution">
    <text evidence="2">The sequence shown here is derived from an EMBL/GenBank/DDBJ whole genome shotgun (WGS) entry which is preliminary data.</text>
</comment>
<evidence type="ECO:0000313" key="2">
    <source>
        <dbReference type="EMBL" id="CAH1424142.1"/>
    </source>
</evidence>
<reference evidence="2 3" key="1">
    <citation type="submission" date="2022-01" db="EMBL/GenBank/DDBJ databases">
        <authorList>
            <person name="Xiong W."/>
            <person name="Schranz E."/>
        </authorList>
    </citation>
    <scope>NUCLEOTIDE SEQUENCE [LARGE SCALE GENOMIC DNA]</scope>
</reference>
<feature type="compositionally biased region" description="Basic and acidic residues" evidence="1">
    <location>
        <begin position="153"/>
        <end position="166"/>
    </location>
</feature>